<comment type="caution">
    <text evidence="1">The sequence shown here is derived from an EMBL/GenBank/DDBJ whole genome shotgun (WGS) entry which is preliminary data.</text>
</comment>
<dbReference type="EMBL" id="VSSQ01027251">
    <property type="protein sequence ID" value="MPM76393.1"/>
    <property type="molecule type" value="Genomic_DNA"/>
</dbReference>
<sequence length="59" mass="6545">MVELEKRLGGQTVFFTIYTYRGIMIFNKSGEDLQGKGEKNGAGILQENILGAGILYDFV</sequence>
<evidence type="ECO:0000313" key="1">
    <source>
        <dbReference type="EMBL" id="MPM76393.1"/>
    </source>
</evidence>
<protein>
    <submittedName>
        <fullName evidence="1">Uncharacterized protein</fullName>
    </submittedName>
</protein>
<accession>A0A645CHG9</accession>
<dbReference type="AlphaFoldDB" id="A0A645CHG9"/>
<proteinExistence type="predicted"/>
<reference evidence="1" key="1">
    <citation type="submission" date="2019-08" db="EMBL/GenBank/DDBJ databases">
        <authorList>
            <person name="Kucharzyk K."/>
            <person name="Murdoch R.W."/>
            <person name="Higgins S."/>
            <person name="Loffler F."/>
        </authorList>
    </citation>
    <scope>NUCLEOTIDE SEQUENCE</scope>
</reference>
<organism evidence="1">
    <name type="scientific">bioreactor metagenome</name>
    <dbReference type="NCBI Taxonomy" id="1076179"/>
    <lineage>
        <taxon>unclassified sequences</taxon>
        <taxon>metagenomes</taxon>
        <taxon>ecological metagenomes</taxon>
    </lineage>
</organism>
<name>A0A645CHG9_9ZZZZ</name>
<gene>
    <name evidence="1" type="ORF">SDC9_123391</name>
</gene>